<dbReference type="CDD" id="cd16428">
    <property type="entry name" value="TcpC_C"/>
    <property type="match status" value="1"/>
</dbReference>
<feature type="transmembrane region" description="Helical" evidence="1">
    <location>
        <begin position="25"/>
        <end position="50"/>
    </location>
</feature>
<dbReference type="RefSeq" id="WP_225417264.1">
    <property type="nucleotide sequence ID" value="NZ_JBHTOF010000022.1"/>
</dbReference>
<accession>A0ABW4DMJ1</accession>
<dbReference type="Gene3D" id="3.10.450.540">
    <property type="match status" value="1"/>
</dbReference>
<evidence type="ECO:0000313" key="3">
    <source>
        <dbReference type="Proteomes" id="UP001597244"/>
    </source>
</evidence>
<dbReference type="Pfam" id="PF12642">
    <property type="entry name" value="TpcC"/>
    <property type="match status" value="1"/>
</dbReference>
<gene>
    <name evidence="2" type="ORF">ACFQ4L_02715</name>
</gene>
<reference evidence="3" key="1">
    <citation type="journal article" date="2019" name="Int. J. Syst. Evol. Microbiol.">
        <title>The Global Catalogue of Microorganisms (GCM) 10K type strain sequencing project: providing services to taxonomists for standard genome sequencing and annotation.</title>
        <authorList>
            <consortium name="The Broad Institute Genomics Platform"/>
            <consortium name="The Broad Institute Genome Sequencing Center for Infectious Disease"/>
            <person name="Wu L."/>
            <person name="Ma J."/>
        </authorList>
    </citation>
    <scope>NUCLEOTIDE SEQUENCE [LARGE SCALE GENOMIC DNA]</scope>
    <source>
        <strain evidence="3">CCM 8951</strain>
    </source>
</reference>
<dbReference type="EMBL" id="JBHTOF010000022">
    <property type="protein sequence ID" value="MFD1465003.1"/>
    <property type="molecule type" value="Genomic_DNA"/>
</dbReference>
<dbReference type="CDD" id="cd16386">
    <property type="entry name" value="TcpC_N"/>
    <property type="match status" value="1"/>
</dbReference>
<evidence type="ECO:0000313" key="2">
    <source>
        <dbReference type="EMBL" id="MFD1465003.1"/>
    </source>
</evidence>
<sequence>MKREKKNFDPVIKEKKFKKSNMRGLKFTILGSFVLIILVGVMAILMSIAATNRSARVSKELVAVQKLVNVKKEEVATLTPAVTDFVNKFVKTYINVPRTDDDFKAREKDLETYFASGLKQGDMLDPNSTRTLKSAEIVDFKSVADVDTAFVKVTYDLTTYSQVEREVMEGKKKVKKMFEQSNVSTASNVLAVPIKQSGKTLAVVADPYFTDYSQPTSKKKVNSLTTKLTEDKLVNTATDKQIHNFLDIFFAKYTSASDTDMQFLMSDPETVQLDLVGYTAKNYKSGKGFISKVDVQFTEQNSKIVRNEQMTLYLSKKDSTYFIDKLVHNLGDGK</sequence>
<keyword evidence="1" id="KW-0812">Transmembrane</keyword>
<dbReference type="InterPro" id="IPR035628">
    <property type="entry name" value="TcpC_C"/>
</dbReference>
<dbReference type="InterPro" id="IPR024735">
    <property type="entry name" value="TcpC"/>
</dbReference>
<evidence type="ECO:0000256" key="1">
    <source>
        <dbReference type="SAM" id="Phobius"/>
    </source>
</evidence>
<dbReference type="Proteomes" id="UP001597244">
    <property type="component" value="Unassembled WGS sequence"/>
</dbReference>
<comment type="caution">
    <text evidence="2">The sequence shown here is derived from an EMBL/GenBank/DDBJ whole genome shotgun (WGS) entry which is preliminary data.</text>
</comment>
<proteinExistence type="predicted"/>
<organism evidence="2 3">
    <name type="scientific">Lapidilactobacillus mulanensis</name>
    <dbReference type="NCBI Taxonomy" id="2485999"/>
    <lineage>
        <taxon>Bacteria</taxon>
        <taxon>Bacillati</taxon>
        <taxon>Bacillota</taxon>
        <taxon>Bacilli</taxon>
        <taxon>Lactobacillales</taxon>
        <taxon>Lactobacillaceae</taxon>
        <taxon>Lapidilactobacillus</taxon>
    </lineage>
</organism>
<keyword evidence="3" id="KW-1185">Reference proteome</keyword>
<keyword evidence="1" id="KW-0472">Membrane</keyword>
<name>A0ABW4DMJ1_9LACO</name>
<protein>
    <submittedName>
        <fullName evidence="2">Conjugal transfer protein</fullName>
    </submittedName>
</protein>
<keyword evidence="1" id="KW-1133">Transmembrane helix</keyword>